<accession>A0A432CXM2</accession>
<comment type="caution">
    <text evidence="1">The sequence shown here is derived from an EMBL/GenBank/DDBJ whole genome shotgun (WGS) entry which is preliminary data.</text>
</comment>
<dbReference type="Proteomes" id="UP000268973">
    <property type="component" value="Unassembled WGS sequence"/>
</dbReference>
<dbReference type="AlphaFoldDB" id="A0A432CXM2"/>
<protein>
    <submittedName>
        <fullName evidence="1">Uncharacterized protein</fullName>
    </submittedName>
</protein>
<keyword evidence="2" id="KW-1185">Reference proteome</keyword>
<evidence type="ECO:0000313" key="1">
    <source>
        <dbReference type="EMBL" id="RTZ16650.1"/>
    </source>
</evidence>
<dbReference type="EMBL" id="RXZH01000002">
    <property type="protein sequence ID" value="RTZ16650.1"/>
    <property type="molecule type" value="Genomic_DNA"/>
</dbReference>
<name>A0A432CXM2_9VIBR</name>
<sequence>MKNIVNFEPRLNIGREVFSNINVMAGRSLDNGILKIDFGRIRYTSDILNKSTTEELFEFQIIRDGINISVYVDGSIVWNMFSIDAKLFDVDYISYLTQRYFGWYGIKLIRKVEHHDFNLLSLVLATLISADDIQIPCYVNVNEVEIDTHLLTLRRQPNLPPNLMLYANITQFQTTLNVDEVRDLDSGDVVFVKRKANDGR</sequence>
<evidence type="ECO:0000313" key="2">
    <source>
        <dbReference type="Proteomes" id="UP000268973"/>
    </source>
</evidence>
<organism evidence="1 2">
    <name type="scientific">Vibrio aquaticus</name>
    <dbReference type="NCBI Taxonomy" id="2496559"/>
    <lineage>
        <taxon>Bacteria</taxon>
        <taxon>Pseudomonadati</taxon>
        <taxon>Pseudomonadota</taxon>
        <taxon>Gammaproteobacteria</taxon>
        <taxon>Vibrionales</taxon>
        <taxon>Vibrionaceae</taxon>
        <taxon>Vibrio</taxon>
    </lineage>
</organism>
<reference evidence="1 2" key="1">
    <citation type="submission" date="2018-12" db="EMBL/GenBank/DDBJ databases">
        <title>Vibrio sp. isolated from China Sea.</title>
        <authorList>
            <person name="Li Y."/>
        </authorList>
    </citation>
    <scope>NUCLEOTIDE SEQUENCE [LARGE SCALE GENOMIC DNA]</scope>
    <source>
        <strain evidence="1 2">BEI207</strain>
    </source>
</reference>
<gene>
    <name evidence="1" type="ORF">EJ063_07605</name>
</gene>
<dbReference type="RefSeq" id="WP_126573584.1">
    <property type="nucleotide sequence ID" value="NZ_RXZH01000002.1"/>
</dbReference>
<proteinExistence type="predicted"/>